<dbReference type="Proteomes" id="UP000053144">
    <property type="component" value="Chromosome 1"/>
</dbReference>
<protein>
    <submittedName>
        <fullName evidence="2">Uncharacterized protein</fullName>
    </submittedName>
</protein>
<organism evidence="2 3">
    <name type="scientific">Phaseolus angularis</name>
    <name type="common">Azuki bean</name>
    <name type="synonym">Vigna angularis</name>
    <dbReference type="NCBI Taxonomy" id="3914"/>
    <lineage>
        <taxon>Eukaryota</taxon>
        <taxon>Viridiplantae</taxon>
        <taxon>Streptophyta</taxon>
        <taxon>Embryophyta</taxon>
        <taxon>Tracheophyta</taxon>
        <taxon>Spermatophyta</taxon>
        <taxon>Magnoliopsida</taxon>
        <taxon>eudicotyledons</taxon>
        <taxon>Gunneridae</taxon>
        <taxon>Pentapetalae</taxon>
        <taxon>rosids</taxon>
        <taxon>fabids</taxon>
        <taxon>Fabales</taxon>
        <taxon>Fabaceae</taxon>
        <taxon>Papilionoideae</taxon>
        <taxon>50 kb inversion clade</taxon>
        <taxon>NPAAA clade</taxon>
        <taxon>indigoferoid/millettioid clade</taxon>
        <taxon>Phaseoleae</taxon>
        <taxon>Vigna</taxon>
    </lineage>
</organism>
<dbReference type="EMBL" id="CM003371">
    <property type="protein sequence ID" value="KOM32765.1"/>
    <property type="molecule type" value="Genomic_DNA"/>
</dbReference>
<feature type="region of interest" description="Disordered" evidence="1">
    <location>
        <begin position="1"/>
        <end position="29"/>
    </location>
</feature>
<proteinExistence type="predicted"/>
<evidence type="ECO:0000256" key="1">
    <source>
        <dbReference type="SAM" id="MobiDB-lite"/>
    </source>
</evidence>
<accession>A0A0L9TQC8</accession>
<dbReference type="AlphaFoldDB" id="A0A0L9TQC8"/>
<reference evidence="3" key="1">
    <citation type="journal article" date="2015" name="Proc. Natl. Acad. Sci. U.S.A.">
        <title>Genome sequencing of adzuki bean (Vigna angularis) provides insight into high starch and low fat accumulation and domestication.</title>
        <authorList>
            <person name="Yang K."/>
            <person name="Tian Z."/>
            <person name="Chen C."/>
            <person name="Luo L."/>
            <person name="Zhao B."/>
            <person name="Wang Z."/>
            <person name="Yu L."/>
            <person name="Li Y."/>
            <person name="Sun Y."/>
            <person name="Li W."/>
            <person name="Chen Y."/>
            <person name="Li Y."/>
            <person name="Zhang Y."/>
            <person name="Ai D."/>
            <person name="Zhao J."/>
            <person name="Shang C."/>
            <person name="Ma Y."/>
            <person name="Wu B."/>
            <person name="Wang M."/>
            <person name="Gao L."/>
            <person name="Sun D."/>
            <person name="Zhang P."/>
            <person name="Guo F."/>
            <person name="Wang W."/>
            <person name="Li Y."/>
            <person name="Wang J."/>
            <person name="Varshney R.K."/>
            <person name="Wang J."/>
            <person name="Ling H.Q."/>
            <person name="Wan P."/>
        </authorList>
    </citation>
    <scope>NUCLEOTIDE SEQUENCE</scope>
    <source>
        <strain evidence="3">cv. Jingnong 6</strain>
    </source>
</reference>
<evidence type="ECO:0000313" key="3">
    <source>
        <dbReference type="Proteomes" id="UP000053144"/>
    </source>
</evidence>
<evidence type="ECO:0000313" key="2">
    <source>
        <dbReference type="EMBL" id="KOM32765.1"/>
    </source>
</evidence>
<sequence length="161" mass="17298">MVVGKDSMQDIKKAKKPSDGVENSINWKKREKDISEEDVETKTGNVVTITSGSGVSEAAVLSVDCFAGIRGQDRREENICEEEGKNKNCNRDIIVVAAEKVTEAAVIRLDNVTNVGGENTSGEDCDGNVVTLASQSEVAKVAVFRGECGRSWCVCQNREGG</sequence>
<dbReference type="Gramene" id="KOM32765">
    <property type="protein sequence ID" value="KOM32765"/>
    <property type="gene ID" value="LR48_Vigan01g232100"/>
</dbReference>
<feature type="compositionally biased region" description="Basic and acidic residues" evidence="1">
    <location>
        <begin position="7"/>
        <end position="19"/>
    </location>
</feature>
<name>A0A0L9TQC8_PHAAN</name>
<gene>
    <name evidence="2" type="ORF">LR48_Vigan01g232100</name>
</gene>